<keyword evidence="1" id="KW-0812">Transmembrane</keyword>
<name>A0ABD4T6A7_9CYAN</name>
<gene>
    <name evidence="2" type="ORF">QQ91_0013350</name>
</gene>
<dbReference type="EMBL" id="JTHE03000079">
    <property type="protein sequence ID" value="MCM1983802.1"/>
    <property type="molecule type" value="Genomic_DNA"/>
</dbReference>
<protein>
    <submittedName>
        <fullName evidence="2">Uncharacterized protein</fullName>
    </submittedName>
</protein>
<dbReference type="RefSeq" id="WP_166275373.1">
    <property type="nucleotide sequence ID" value="NZ_JTHE03000079.1"/>
</dbReference>
<proteinExistence type="predicted"/>
<sequence>MKKEVRLLFLLALALAGTAYFTSFEQLNVPMDWMRAYAALIPIQFGILFYLLWQSRKNQRPE</sequence>
<keyword evidence="1" id="KW-1133">Transmembrane helix</keyword>
<dbReference type="AlphaFoldDB" id="A0ABD4T6A7"/>
<reference evidence="2 3" key="1">
    <citation type="journal article" date="2015" name="Genome Announc.">
        <title>Draft Genome Sequence of Filamentous Marine Cyanobacterium Lyngbya confervoides Strain BDU141951.</title>
        <authorList>
            <person name="Chandrababunaidu M.M."/>
            <person name="Sen D."/>
            <person name="Tripathy S."/>
        </authorList>
    </citation>
    <scope>NUCLEOTIDE SEQUENCE [LARGE SCALE GENOMIC DNA]</scope>
    <source>
        <strain evidence="2 3">BDU141951</strain>
    </source>
</reference>
<keyword evidence="1" id="KW-0472">Membrane</keyword>
<evidence type="ECO:0000313" key="2">
    <source>
        <dbReference type="EMBL" id="MCM1983802.1"/>
    </source>
</evidence>
<comment type="caution">
    <text evidence="2">The sequence shown here is derived from an EMBL/GenBank/DDBJ whole genome shotgun (WGS) entry which is preliminary data.</text>
</comment>
<accession>A0ABD4T6A7</accession>
<dbReference type="Proteomes" id="UP000031561">
    <property type="component" value="Unassembled WGS sequence"/>
</dbReference>
<organism evidence="2 3">
    <name type="scientific">Lyngbya confervoides BDU141951</name>
    <dbReference type="NCBI Taxonomy" id="1574623"/>
    <lineage>
        <taxon>Bacteria</taxon>
        <taxon>Bacillati</taxon>
        <taxon>Cyanobacteriota</taxon>
        <taxon>Cyanophyceae</taxon>
        <taxon>Oscillatoriophycideae</taxon>
        <taxon>Oscillatoriales</taxon>
        <taxon>Microcoleaceae</taxon>
        <taxon>Lyngbya</taxon>
    </lineage>
</organism>
<evidence type="ECO:0000313" key="3">
    <source>
        <dbReference type="Proteomes" id="UP000031561"/>
    </source>
</evidence>
<evidence type="ECO:0000256" key="1">
    <source>
        <dbReference type="SAM" id="Phobius"/>
    </source>
</evidence>
<feature type="transmembrane region" description="Helical" evidence="1">
    <location>
        <begin position="33"/>
        <end position="53"/>
    </location>
</feature>
<keyword evidence="3" id="KW-1185">Reference proteome</keyword>